<evidence type="ECO:0000256" key="6">
    <source>
        <dbReference type="ARBA" id="ARBA00023277"/>
    </source>
</evidence>
<dbReference type="InterPro" id="IPR036412">
    <property type="entry name" value="HAD-like_sf"/>
</dbReference>
<dbReference type="InterPro" id="IPR006543">
    <property type="entry name" value="Histidinol-phos"/>
</dbReference>
<evidence type="ECO:0000256" key="1">
    <source>
        <dbReference type="ARBA" id="ARBA00004496"/>
    </source>
</evidence>
<organism evidence="8 9">
    <name type="scientific">Aquincola agrisoli</name>
    <dbReference type="NCBI Taxonomy" id="3119538"/>
    <lineage>
        <taxon>Bacteria</taxon>
        <taxon>Pseudomonadati</taxon>
        <taxon>Pseudomonadota</taxon>
        <taxon>Betaproteobacteria</taxon>
        <taxon>Burkholderiales</taxon>
        <taxon>Sphaerotilaceae</taxon>
        <taxon>Aquincola</taxon>
    </lineage>
</organism>
<gene>
    <name evidence="8" type="ORF">V4F39_17670</name>
</gene>
<comment type="caution">
    <text evidence="8">The sequence shown here is derived from an EMBL/GenBank/DDBJ whole genome shotgun (WGS) entry which is preliminary data.</text>
</comment>
<dbReference type="Gene3D" id="3.40.50.1000">
    <property type="entry name" value="HAD superfamily/HAD-like"/>
    <property type="match status" value="1"/>
</dbReference>
<dbReference type="RefSeq" id="WP_332291057.1">
    <property type="nucleotide sequence ID" value="NZ_JAZIBG010000036.1"/>
</dbReference>
<dbReference type="PANTHER" id="PTHR42891:SF1">
    <property type="entry name" value="D-GLYCERO-BETA-D-MANNO-HEPTOSE-1,7-BISPHOSPHATE 7-PHOSPHATASE"/>
    <property type="match status" value="1"/>
</dbReference>
<name>A0AAW9QJQ8_9BURK</name>
<dbReference type="InterPro" id="IPR006549">
    <property type="entry name" value="HAD-SF_hydro_IIIA"/>
</dbReference>
<keyword evidence="3" id="KW-0963">Cytoplasm</keyword>
<dbReference type="SUPFAM" id="SSF56784">
    <property type="entry name" value="HAD-like"/>
    <property type="match status" value="1"/>
</dbReference>
<dbReference type="NCBIfam" id="TIGR01656">
    <property type="entry name" value="Histidinol-ppas"/>
    <property type="match status" value="1"/>
</dbReference>
<evidence type="ECO:0000256" key="4">
    <source>
        <dbReference type="ARBA" id="ARBA00022723"/>
    </source>
</evidence>
<dbReference type="PANTHER" id="PTHR42891">
    <property type="entry name" value="D-GLYCERO-BETA-D-MANNO-HEPTOSE-1,7-BISPHOSPHATE 7-PHOSPHATASE"/>
    <property type="match status" value="1"/>
</dbReference>
<evidence type="ECO:0000256" key="2">
    <source>
        <dbReference type="ARBA" id="ARBA00005628"/>
    </source>
</evidence>
<evidence type="ECO:0000313" key="8">
    <source>
        <dbReference type="EMBL" id="MEF7615747.1"/>
    </source>
</evidence>
<keyword evidence="5 8" id="KW-0378">Hydrolase</keyword>
<dbReference type="GO" id="GO:0016791">
    <property type="term" value="F:phosphatase activity"/>
    <property type="evidence" value="ECO:0007669"/>
    <property type="project" value="InterPro"/>
</dbReference>
<sequence length="201" mass="21189">MTARAPVAAVFLDKDGTLVEDVPFNVDPALLRFTPRALPALRRLAEAGYLLVIVTNQSGLALGRFTSAQFLRLRDALLARLRDEGGIDVAGVFACPHAPAAAGDAGCACRKPAPGLLALAARTHGIDLSRSWMVGDILDDVEAGRRAGCRTVLLDRGGETRWQLSPLRLPHRVCTDLAQAAQAILEADAVATRGAACRGCA</sequence>
<dbReference type="Pfam" id="PF13242">
    <property type="entry name" value="Hydrolase_like"/>
    <property type="match status" value="1"/>
</dbReference>
<keyword evidence="4" id="KW-0479">Metal-binding</keyword>
<dbReference type="InterPro" id="IPR023214">
    <property type="entry name" value="HAD_sf"/>
</dbReference>
<evidence type="ECO:0000256" key="5">
    <source>
        <dbReference type="ARBA" id="ARBA00022801"/>
    </source>
</evidence>
<proteinExistence type="inferred from homology"/>
<comment type="similarity">
    <text evidence="2">Belongs to the GmhB family.</text>
</comment>
<dbReference type="AlphaFoldDB" id="A0AAW9QJQ8"/>
<dbReference type="EMBL" id="JAZIBG010000036">
    <property type="protein sequence ID" value="MEF7615747.1"/>
    <property type="molecule type" value="Genomic_DNA"/>
</dbReference>
<evidence type="ECO:0000313" key="9">
    <source>
        <dbReference type="Proteomes" id="UP001336250"/>
    </source>
</evidence>
<accession>A0AAW9QJQ8</accession>
<comment type="subcellular location">
    <subcellularLocation>
        <location evidence="1">Cytoplasm</location>
    </subcellularLocation>
</comment>
<dbReference type="NCBIfam" id="TIGR01662">
    <property type="entry name" value="HAD-SF-IIIA"/>
    <property type="match status" value="1"/>
</dbReference>
<keyword evidence="6" id="KW-0119">Carbohydrate metabolism</keyword>
<dbReference type="Proteomes" id="UP001336250">
    <property type="component" value="Unassembled WGS sequence"/>
</dbReference>
<protein>
    <recommendedName>
        <fullName evidence="7">D,D-heptose 1,7-bisphosphate phosphatase</fullName>
    </recommendedName>
</protein>
<evidence type="ECO:0000256" key="7">
    <source>
        <dbReference type="ARBA" id="ARBA00031828"/>
    </source>
</evidence>
<evidence type="ECO:0000256" key="3">
    <source>
        <dbReference type="ARBA" id="ARBA00022490"/>
    </source>
</evidence>
<dbReference type="GO" id="GO:0005975">
    <property type="term" value="P:carbohydrate metabolic process"/>
    <property type="evidence" value="ECO:0007669"/>
    <property type="project" value="InterPro"/>
</dbReference>
<dbReference type="InterPro" id="IPR004446">
    <property type="entry name" value="Heptose_bisP_phosphatase"/>
</dbReference>
<keyword evidence="9" id="KW-1185">Reference proteome</keyword>
<reference evidence="8 9" key="1">
    <citation type="submission" date="2024-02" db="EMBL/GenBank/DDBJ databases">
        <title>Genome sequence of Aquincola sp. MAHUQ-54.</title>
        <authorList>
            <person name="Huq M.A."/>
        </authorList>
    </citation>
    <scope>NUCLEOTIDE SEQUENCE [LARGE SCALE GENOMIC DNA]</scope>
    <source>
        <strain evidence="8 9">MAHUQ-54</strain>
    </source>
</reference>
<dbReference type="GO" id="GO:0046872">
    <property type="term" value="F:metal ion binding"/>
    <property type="evidence" value="ECO:0007669"/>
    <property type="project" value="UniProtKB-KW"/>
</dbReference>
<dbReference type="GO" id="GO:0005737">
    <property type="term" value="C:cytoplasm"/>
    <property type="evidence" value="ECO:0007669"/>
    <property type="project" value="UniProtKB-SubCell"/>
</dbReference>